<dbReference type="EMBL" id="BMIS01000002">
    <property type="protein sequence ID" value="GGE62681.1"/>
    <property type="molecule type" value="Genomic_DNA"/>
</dbReference>
<feature type="compositionally biased region" description="Polar residues" evidence="10">
    <location>
        <begin position="76"/>
        <end position="88"/>
    </location>
</feature>
<comment type="similarity">
    <text evidence="9">Belongs to the TatA/E family.</text>
</comment>
<dbReference type="Pfam" id="PF02416">
    <property type="entry name" value="TatA_B_E"/>
    <property type="match status" value="1"/>
</dbReference>
<evidence type="ECO:0000256" key="10">
    <source>
        <dbReference type="SAM" id="MobiDB-lite"/>
    </source>
</evidence>
<feature type="compositionally biased region" description="Basic and acidic residues" evidence="10">
    <location>
        <begin position="44"/>
        <end position="53"/>
    </location>
</feature>
<keyword evidence="5 9" id="KW-0653">Protein transport</keyword>
<evidence type="ECO:0000313" key="12">
    <source>
        <dbReference type="Proteomes" id="UP000633136"/>
    </source>
</evidence>
<dbReference type="GO" id="GO:0008320">
    <property type="term" value="F:protein transmembrane transporter activity"/>
    <property type="evidence" value="ECO:0007669"/>
    <property type="project" value="UniProtKB-UniRule"/>
</dbReference>
<dbReference type="NCBIfam" id="NF001854">
    <property type="entry name" value="PRK00575.1"/>
    <property type="match status" value="1"/>
</dbReference>
<evidence type="ECO:0000256" key="1">
    <source>
        <dbReference type="ARBA" id="ARBA00004162"/>
    </source>
</evidence>
<dbReference type="AlphaFoldDB" id="A0A917ANR8"/>
<dbReference type="HAMAP" id="MF_00236">
    <property type="entry name" value="TatA_E"/>
    <property type="match status" value="1"/>
</dbReference>
<dbReference type="Proteomes" id="UP000633136">
    <property type="component" value="Unassembled WGS sequence"/>
</dbReference>
<evidence type="ECO:0000256" key="8">
    <source>
        <dbReference type="ARBA" id="ARBA00023136"/>
    </source>
</evidence>
<name>A0A917ANR8_9MICC</name>
<reference evidence="11" key="2">
    <citation type="submission" date="2020-09" db="EMBL/GenBank/DDBJ databases">
        <authorList>
            <person name="Sun Q."/>
            <person name="Zhou Y."/>
        </authorList>
    </citation>
    <scope>NUCLEOTIDE SEQUENCE</scope>
    <source>
        <strain evidence="11">CGMCC 1.15388</strain>
    </source>
</reference>
<keyword evidence="6 9" id="KW-1133">Transmembrane helix</keyword>
<comment type="subunit">
    <text evidence="9">The Tat system comprises two distinct complexes: a TatABC complex, containing multiple copies of TatA, TatB and TatC subunits, and a separate TatA complex, containing only TatA subunits. Substrates initially bind to the TatABC complex, which probably triggers association of the separate TatA complex to form the active translocon.</text>
</comment>
<protein>
    <recommendedName>
        <fullName evidence="9">Sec-independent protein translocase protein TatA</fullName>
    </recommendedName>
</protein>
<keyword evidence="2 9" id="KW-0813">Transport</keyword>
<dbReference type="InterPro" id="IPR003369">
    <property type="entry name" value="TatA/B/E"/>
</dbReference>
<keyword evidence="8 9" id="KW-0472">Membrane</keyword>
<keyword evidence="4 9" id="KW-0812">Transmembrane</keyword>
<dbReference type="Gene3D" id="1.20.5.3310">
    <property type="match status" value="1"/>
</dbReference>
<keyword evidence="3 9" id="KW-1003">Cell membrane</keyword>
<keyword evidence="12" id="KW-1185">Reference proteome</keyword>
<evidence type="ECO:0000256" key="3">
    <source>
        <dbReference type="ARBA" id="ARBA00022475"/>
    </source>
</evidence>
<dbReference type="GO" id="GO:0043953">
    <property type="term" value="P:protein transport by the Tat complex"/>
    <property type="evidence" value="ECO:0007669"/>
    <property type="project" value="UniProtKB-UniRule"/>
</dbReference>
<feature type="region of interest" description="Disordered" evidence="10">
    <location>
        <begin position="40"/>
        <end position="94"/>
    </location>
</feature>
<dbReference type="GO" id="GO:0033281">
    <property type="term" value="C:TAT protein transport complex"/>
    <property type="evidence" value="ECO:0007669"/>
    <property type="project" value="UniProtKB-UniRule"/>
</dbReference>
<dbReference type="PANTHER" id="PTHR42982:SF8">
    <property type="entry name" value="SEC-INDEPENDENT PROTEIN TRANSLOCASE PROTEIN TATA"/>
    <property type="match status" value="1"/>
</dbReference>
<keyword evidence="7 9" id="KW-0811">Translocation</keyword>
<evidence type="ECO:0000256" key="4">
    <source>
        <dbReference type="ARBA" id="ARBA00022692"/>
    </source>
</evidence>
<proteinExistence type="inferred from homology"/>
<evidence type="ECO:0000256" key="9">
    <source>
        <dbReference type="HAMAP-Rule" id="MF_00236"/>
    </source>
</evidence>
<sequence length="94" mass="10501">MSMPNGWMIAIIAVLIILLFGAPKLPKLAKSMGQSMRIFNSEVKTMRNERDQSTDSSQDEEEKDQEAVEGRVISPEKQSGTQSRTGAESTDERR</sequence>
<feature type="transmembrane region" description="Helical" evidence="9">
    <location>
        <begin position="6"/>
        <end position="22"/>
    </location>
</feature>
<comment type="caution">
    <text evidence="11">The sequence shown here is derived from an EMBL/GenBank/DDBJ whole genome shotgun (WGS) entry which is preliminary data.</text>
</comment>
<organism evidence="11 12">
    <name type="scientific">Nesterenkonia cremea</name>
    <dbReference type="NCBI Taxonomy" id="1882340"/>
    <lineage>
        <taxon>Bacteria</taxon>
        <taxon>Bacillati</taxon>
        <taxon>Actinomycetota</taxon>
        <taxon>Actinomycetes</taxon>
        <taxon>Micrococcales</taxon>
        <taxon>Micrococcaceae</taxon>
        <taxon>Nesterenkonia</taxon>
    </lineage>
</organism>
<dbReference type="PANTHER" id="PTHR42982">
    <property type="entry name" value="SEC-INDEPENDENT PROTEIN TRANSLOCASE PROTEIN TATA"/>
    <property type="match status" value="1"/>
</dbReference>
<reference evidence="11" key="1">
    <citation type="journal article" date="2014" name="Int. J. Syst. Evol. Microbiol.">
        <title>Complete genome sequence of Corynebacterium casei LMG S-19264T (=DSM 44701T), isolated from a smear-ripened cheese.</title>
        <authorList>
            <consortium name="US DOE Joint Genome Institute (JGI-PGF)"/>
            <person name="Walter F."/>
            <person name="Albersmeier A."/>
            <person name="Kalinowski J."/>
            <person name="Ruckert C."/>
        </authorList>
    </citation>
    <scope>NUCLEOTIDE SEQUENCE</scope>
    <source>
        <strain evidence="11">CGMCC 1.15388</strain>
    </source>
</reference>
<evidence type="ECO:0000313" key="11">
    <source>
        <dbReference type="EMBL" id="GGE62681.1"/>
    </source>
</evidence>
<evidence type="ECO:0000256" key="7">
    <source>
        <dbReference type="ARBA" id="ARBA00023010"/>
    </source>
</evidence>
<comment type="function">
    <text evidence="9">Part of the twin-arginine translocation (Tat) system that transports large folded proteins containing a characteristic twin-arginine motif in their signal peptide across membranes. TatA could form the protein-conducting channel of the Tat system.</text>
</comment>
<evidence type="ECO:0000256" key="2">
    <source>
        <dbReference type="ARBA" id="ARBA00022448"/>
    </source>
</evidence>
<gene>
    <name evidence="9 11" type="primary">tatA</name>
    <name evidence="11" type="ORF">GCM10011401_07180</name>
</gene>
<comment type="subcellular location">
    <subcellularLocation>
        <location evidence="1 9">Cell membrane</location>
        <topology evidence="1 9">Single-pass membrane protein</topology>
    </subcellularLocation>
</comment>
<evidence type="ECO:0000256" key="6">
    <source>
        <dbReference type="ARBA" id="ARBA00022989"/>
    </source>
</evidence>
<dbReference type="InterPro" id="IPR006312">
    <property type="entry name" value="TatA/E"/>
</dbReference>
<evidence type="ECO:0000256" key="5">
    <source>
        <dbReference type="ARBA" id="ARBA00022927"/>
    </source>
</evidence>
<accession>A0A917ANR8</accession>